<dbReference type="AlphaFoldDB" id="X1NML4"/>
<feature type="domain" description="ABC transmembrane type-1" evidence="8">
    <location>
        <begin position="1"/>
        <end position="211"/>
    </location>
</feature>
<evidence type="ECO:0000256" key="1">
    <source>
        <dbReference type="ARBA" id="ARBA00004651"/>
    </source>
</evidence>
<evidence type="ECO:0000256" key="4">
    <source>
        <dbReference type="ARBA" id="ARBA00022692"/>
    </source>
</evidence>
<keyword evidence="3" id="KW-1003">Cell membrane</keyword>
<evidence type="ECO:0000313" key="9">
    <source>
        <dbReference type="EMBL" id="GAI19924.1"/>
    </source>
</evidence>
<dbReference type="SUPFAM" id="SSF161098">
    <property type="entry name" value="MetI-like"/>
    <property type="match status" value="1"/>
</dbReference>
<feature type="transmembrane region" description="Helical" evidence="7">
    <location>
        <begin position="143"/>
        <end position="168"/>
    </location>
</feature>
<sequence>TMGVISARYINTWVDNLGRLVAYFGVITPSFVFAIMGMLIFCYVLKVLPTMGRLSPELICPPKITGLITIDALIQGNFIVFVDALKHLILPTVSLGLLGMAEDARITRGSVYNNMRKDYIVAAQSYGIPERVIMFRDLLKPSLIPVVSILALQFGSILSRAFLVELIFNWPGFARYGMTAIIQKDLNAISGVVLILGVVFVISNIIVDLIIDFLDPRIHLIKERSE</sequence>
<evidence type="ECO:0000256" key="2">
    <source>
        <dbReference type="ARBA" id="ARBA00022448"/>
    </source>
</evidence>
<dbReference type="InterPro" id="IPR035906">
    <property type="entry name" value="MetI-like_sf"/>
</dbReference>
<dbReference type="PANTHER" id="PTHR43163:SF6">
    <property type="entry name" value="DIPEPTIDE TRANSPORT SYSTEM PERMEASE PROTEIN DPPB-RELATED"/>
    <property type="match status" value="1"/>
</dbReference>
<comment type="subcellular location">
    <subcellularLocation>
        <location evidence="1">Cell membrane</location>
        <topology evidence="1">Multi-pass membrane protein</topology>
    </subcellularLocation>
</comment>
<dbReference type="CDD" id="cd06261">
    <property type="entry name" value="TM_PBP2"/>
    <property type="match status" value="1"/>
</dbReference>
<dbReference type="PROSITE" id="PS50928">
    <property type="entry name" value="ABC_TM1"/>
    <property type="match status" value="1"/>
</dbReference>
<name>X1NML4_9ZZZZ</name>
<dbReference type="Pfam" id="PF00528">
    <property type="entry name" value="BPD_transp_1"/>
    <property type="match status" value="1"/>
</dbReference>
<dbReference type="EMBL" id="BARV01017123">
    <property type="protein sequence ID" value="GAI19924.1"/>
    <property type="molecule type" value="Genomic_DNA"/>
</dbReference>
<proteinExistence type="predicted"/>
<evidence type="ECO:0000256" key="3">
    <source>
        <dbReference type="ARBA" id="ARBA00022475"/>
    </source>
</evidence>
<dbReference type="PANTHER" id="PTHR43163">
    <property type="entry name" value="DIPEPTIDE TRANSPORT SYSTEM PERMEASE PROTEIN DPPB-RELATED"/>
    <property type="match status" value="1"/>
</dbReference>
<evidence type="ECO:0000256" key="7">
    <source>
        <dbReference type="SAM" id="Phobius"/>
    </source>
</evidence>
<keyword evidence="2" id="KW-0813">Transport</keyword>
<dbReference type="InterPro" id="IPR000515">
    <property type="entry name" value="MetI-like"/>
</dbReference>
<comment type="caution">
    <text evidence="9">The sequence shown here is derived from an EMBL/GenBank/DDBJ whole genome shotgun (WGS) entry which is preliminary data.</text>
</comment>
<dbReference type="GO" id="GO:0055085">
    <property type="term" value="P:transmembrane transport"/>
    <property type="evidence" value="ECO:0007669"/>
    <property type="project" value="InterPro"/>
</dbReference>
<evidence type="ECO:0000256" key="5">
    <source>
        <dbReference type="ARBA" id="ARBA00022989"/>
    </source>
</evidence>
<keyword evidence="4 7" id="KW-0812">Transmembrane</keyword>
<organism evidence="9">
    <name type="scientific">marine sediment metagenome</name>
    <dbReference type="NCBI Taxonomy" id="412755"/>
    <lineage>
        <taxon>unclassified sequences</taxon>
        <taxon>metagenomes</taxon>
        <taxon>ecological metagenomes</taxon>
    </lineage>
</organism>
<keyword evidence="6 7" id="KW-0472">Membrane</keyword>
<gene>
    <name evidence="9" type="ORF">S06H3_29247</name>
</gene>
<feature type="transmembrane region" description="Helical" evidence="7">
    <location>
        <begin position="188"/>
        <end position="214"/>
    </location>
</feature>
<evidence type="ECO:0000259" key="8">
    <source>
        <dbReference type="PROSITE" id="PS50928"/>
    </source>
</evidence>
<keyword evidence="5 7" id="KW-1133">Transmembrane helix</keyword>
<reference evidence="9" key="1">
    <citation type="journal article" date="2014" name="Front. Microbiol.">
        <title>High frequency of phylogenetically diverse reductive dehalogenase-homologous genes in deep subseafloor sedimentary metagenomes.</title>
        <authorList>
            <person name="Kawai M."/>
            <person name="Futagami T."/>
            <person name="Toyoda A."/>
            <person name="Takaki Y."/>
            <person name="Nishi S."/>
            <person name="Hori S."/>
            <person name="Arai W."/>
            <person name="Tsubouchi T."/>
            <person name="Morono Y."/>
            <person name="Uchiyama I."/>
            <person name="Ito T."/>
            <person name="Fujiyama A."/>
            <person name="Inagaki F."/>
            <person name="Takami H."/>
        </authorList>
    </citation>
    <scope>NUCLEOTIDE SEQUENCE</scope>
    <source>
        <strain evidence="9">Expedition CK06-06</strain>
    </source>
</reference>
<protein>
    <recommendedName>
        <fullName evidence="8">ABC transmembrane type-1 domain-containing protein</fullName>
    </recommendedName>
</protein>
<dbReference type="GO" id="GO:0005886">
    <property type="term" value="C:plasma membrane"/>
    <property type="evidence" value="ECO:0007669"/>
    <property type="project" value="UniProtKB-SubCell"/>
</dbReference>
<accession>X1NML4</accession>
<dbReference type="Gene3D" id="1.10.3720.10">
    <property type="entry name" value="MetI-like"/>
    <property type="match status" value="1"/>
</dbReference>
<evidence type="ECO:0000256" key="6">
    <source>
        <dbReference type="ARBA" id="ARBA00023136"/>
    </source>
</evidence>
<feature type="non-terminal residue" evidence="9">
    <location>
        <position position="1"/>
    </location>
</feature>
<feature type="transmembrane region" description="Helical" evidence="7">
    <location>
        <begin position="20"/>
        <end position="45"/>
    </location>
</feature>